<evidence type="ECO:0000256" key="7">
    <source>
        <dbReference type="ARBA" id="ARBA00047615"/>
    </source>
</evidence>
<proteinExistence type="inferred from homology"/>
<organism evidence="10">
    <name type="scientific">marine sediment metagenome</name>
    <dbReference type="NCBI Taxonomy" id="412755"/>
    <lineage>
        <taxon>unclassified sequences</taxon>
        <taxon>metagenomes</taxon>
        <taxon>ecological metagenomes</taxon>
    </lineage>
</organism>
<feature type="domain" description="Cytidylate kinase" evidence="9">
    <location>
        <begin position="12"/>
        <end position="223"/>
    </location>
</feature>
<comment type="similarity">
    <text evidence="1">Belongs to the cytidylate kinase family. Type 1 subfamily.</text>
</comment>
<evidence type="ECO:0000256" key="8">
    <source>
        <dbReference type="ARBA" id="ARBA00048478"/>
    </source>
</evidence>
<dbReference type="CDD" id="cd02020">
    <property type="entry name" value="CMPK"/>
    <property type="match status" value="1"/>
</dbReference>
<dbReference type="InterPro" id="IPR003136">
    <property type="entry name" value="Cytidylate_kin"/>
</dbReference>
<dbReference type="EC" id="2.7.4.25" evidence="2"/>
<evidence type="ECO:0000256" key="3">
    <source>
        <dbReference type="ARBA" id="ARBA00022679"/>
    </source>
</evidence>
<dbReference type="HAMAP" id="MF_00238">
    <property type="entry name" value="Cytidyl_kinase_type1"/>
    <property type="match status" value="1"/>
</dbReference>
<dbReference type="Gene3D" id="3.40.50.300">
    <property type="entry name" value="P-loop containing nucleotide triphosphate hydrolases"/>
    <property type="match status" value="1"/>
</dbReference>
<dbReference type="InterPro" id="IPR027417">
    <property type="entry name" value="P-loop_NTPase"/>
</dbReference>
<evidence type="ECO:0000256" key="1">
    <source>
        <dbReference type="ARBA" id="ARBA00009427"/>
    </source>
</evidence>
<dbReference type="GO" id="GO:0005829">
    <property type="term" value="C:cytosol"/>
    <property type="evidence" value="ECO:0007669"/>
    <property type="project" value="TreeGrafter"/>
</dbReference>
<comment type="catalytic activity">
    <reaction evidence="7">
        <text>dCMP + ATP = dCDP + ADP</text>
        <dbReference type="Rhea" id="RHEA:25094"/>
        <dbReference type="ChEBI" id="CHEBI:30616"/>
        <dbReference type="ChEBI" id="CHEBI:57566"/>
        <dbReference type="ChEBI" id="CHEBI:58593"/>
        <dbReference type="ChEBI" id="CHEBI:456216"/>
        <dbReference type="EC" id="2.7.4.25"/>
    </reaction>
</comment>
<keyword evidence="4" id="KW-0547">Nucleotide-binding</keyword>
<dbReference type="GO" id="GO:0015949">
    <property type="term" value="P:nucleobase-containing small molecule interconversion"/>
    <property type="evidence" value="ECO:0007669"/>
    <property type="project" value="TreeGrafter"/>
</dbReference>
<dbReference type="EMBL" id="LAZR01000004">
    <property type="protein sequence ID" value="KKO10662.1"/>
    <property type="molecule type" value="Genomic_DNA"/>
</dbReference>
<protein>
    <recommendedName>
        <fullName evidence="2">(d)CMP kinase</fullName>
        <ecNumber evidence="2">2.7.4.25</ecNumber>
    </recommendedName>
</protein>
<dbReference type="GO" id="GO:0005524">
    <property type="term" value="F:ATP binding"/>
    <property type="evidence" value="ECO:0007669"/>
    <property type="project" value="UniProtKB-KW"/>
</dbReference>
<dbReference type="PANTHER" id="PTHR21299">
    <property type="entry name" value="CYTIDYLATE KINASE/PANTOATE-BETA-ALANINE LIGASE"/>
    <property type="match status" value="1"/>
</dbReference>
<keyword evidence="6" id="KW-0067">ATP-binding</keyword>
<evidence type="ECO:0000256" key="6">
    <source>
        <dbReference type="ARBA" id="ARBA00022840"/>
    </source>
</evidence>
<dbReference type="NCBIfam" id="TIGR00017">
    <property type="entry name" value="cmk"/>
    <property type="match status" value="1"/>
</dbReference>
<keyword evidence="5" id="KW-0418">Kinase</keyword>
<comment type="caution">
    <text evidence="10">The sequence shown here is derived from an EMBL/GenBank/DDBJ whole genome shotgun (WGS) entry which is preliminary data.</text>
</comment>
<evidence type="ECO:0000256" key="2">
    <source>
        <dbReference type="ARBA" id="ARBA00012906"/>
    </source>
</evidence>
<keyword evidence="3" id="KW-0808">Transferase</keyword>
<dbReference type="SUPFAM" id="SSF52540">
    <property type="entry name" value="P-loop containing nucleoside triphosphate hydrolases"/>
    <property type="match status" value="1"/>
</dbReference>
<gene>
    <name evidence="10" type="ORF">LCGC14_0021450</name>
</gene>
<dbReference type="Pfam" id="PF02224">
    <property type="entry name" value="Cytidylate_kin"/>
    <property type="match status" value="1"/>
</dbReference>
<dbReference type="InterPro" id="IPR011994">
    <property type="entry name" value="Cytidylate_kinase_dom"/>
</dbReference>
<dbReference type="GO" id="GO:0036431">
    <property type="term" value="F:dCMP kinase activity"/>
    <property type="evidence" value="ECO:0007669"/>
    <property type="project" value="InterPro"/>
</dbReference>
<name>A0A0F9YEM3_9ZZZZ</name>
<dbReference type="PANTHER" id="PTHR21299:SF2">
    <property type="entry name" value="CYTIDYLATE KINASE"/>
    <property type="match status" value="1"/>
</dbReference>
<evidence type="ECO:0000256" key="5">
    <source>
        <dbReference type="ARBA" id="ARBA00022777"/>
    </source>
</evidence>
<evidence type="ECO:0000256" key="4">
    <source>
        <dbReference type="ARBA" id="ARBA00022741"/>
    </source>
</evidence>
<sequence>MIEATVAVPVLAIDGPGGAGKGTVSRLLAAALGWHYLDSGALYRILALAATRHGVGLEDEAGVAALAPGLDIRFGTGDDDSVWLDGEEVSAQIRHESAGTMASVVAALPAVRQALLLRQRAFRQAPGLVADGRDMGTVVFTDARQKVFLTASAQERADRRYKQLIAKGIDVNIGDLLADINARDARDSNRAIAPLRPAEDATVIDTTRLSIPEVVAQILALVTENGAGVS</sequence>
<comment type="catalytic activity">
    <reaction evidence="8">
        <text>CMP + ATP = CDP + ADP</text>
        <dbReference type="Rhea" id="RHEA:11600"/>
        <dbReference type="ChEBI" id="CHEBI:30616"/>
        <dbReference type="ChEBI" id="CHEBI:58069"/>
        <dbReference type="ChEBI" id="CHEBI:60377"/>
        <dbReference type="ChEBI" id="CHEBI:456216"/>
        <dbReference type="EC" id="2.7.4.25"/>
    </reaction>
</comment>
<dbReference type="AlphaFoldDB" id="A0A0F9YEM3"/>
<evidence type="ECO:0000259" key="9">
    <source>
        <dbReference type="Pfam" id="PF02224"/>
    </source>
</evidence>
<reference evidence="10" key="1">
    <citation type="journal article" date="2015" name="Nature">
        <title>Complex archaea that bridge the gap between prokaryotes and eukaryotes.</title>
        <authorList>
            <person name="Spang A."/>
            <person name="Saw J.H."/>
            <person name="Jorgensen S.L."/>
            <person name="Zaremba-Niedzwiedzka K."/>
            <person name="Martijn J."/>
            <person name="Lind A.E."/>
            <person name="van Eijk R."/>
            <person name="Schleper C."/>
            <person name="Guy L."/>
            <person name="Ettema T.J."/>
        </authorList>
    </citation>
    <scope>NUCLEOTIDE SEQUENCE</scope>
</reference>
<evidence type="ECO:0000313" key="10">
    <source>
        <dbReference type="EMBL" id="KKO10662.1"/>
    </source>
</evidence>
<accession>A0A0F9YEM3</accession>